<dbReference type="UniPathway" id="UPA00544"/>
<dbReference type="GO" id="GO:0005524">
    <property type="term" value="F:ATP binding"/>
    <property type="evidence" value="ECO:0007669"/>
    <property type="project" value="UniProtKB-UniRule"/>
</dbReference>
<comment type="function">
    <text evidence="1">Catalyzes the specific phosphorylation of 1,6-anhydro-N-acetylmuramic acid (anhMurNAc) with the simultaneous cleavage of the 1,6-anhydro ring, generating MurNAc-6-P. Is required for the utilization of anhMurNAc either imported from the medium or derived from its own cell wall murein, and thus plays a role in cell wall recycling.</text>
</comment>
<keyword evidence="1" id="KW-0119">Carbohydrate metabolism</keyword>
<dbReference type="GO" id="GO:0006040">
    <property type="term" value="P:amino sugar metabolic process"/>
    <property type="evidence" value="ECO:0007669"/>
    <property type="project" value="InterPro"/>
</dbReference>
<proteinExistence type="inferred from homology"/>
<name>A0A832I651_UNCEI</name>
<dbReference type="EMBL" id="DSQF01000030">
    <property type="protein sequence ID" value="HGZ44516.1"/>
    <property type="molecule type" value="Genomic_DNA"/>
</dbReference>
<comment type="pathway">
    <text evidence="1">Cell wall biogenesis; peptidoglycan recycling.</text>
</comment>
<dbReference type="NCBIfam" id="NF007148">
    <property type="entry name" value="PRK09585.3-2"/>
    <property type="match status" value="1"/>
</dbReference>
<feature type="binding site" evidence="1">
    <location>
        <begin position="58"/>
        <end position="65"/>
    </location>
    <ligand>
        <name>ATP</name>
        <dbReference type="ChEBI" id="CHEBI:30616"/>
    </ligand>
</feature>
<evidence type="ECO:0000313" key="2">
    <source>
        <dbReference type="EMBL" id="HGZ44516.1"/>
    </source>
</evidence>
<comment type="similarity">
    <text evidence="1">Belongs to the anhydro-N-acetylmuramic acid kinase family.</text>
</comment>
<accession>A0A832I651</accession>
<dbReference type="GO" id="GO:0097175">
    <property type="term" value="P:1,6-anhydro-N-acetyl-beta-muramic acid catabolic process"/>
    <property type="evidence" value="ECO:0007669"/>
    <property type="project" value="UniProtKB-UniRule"/>
</dbReference>
<comment type="pathway">
    <text evidence="1">Amino-sugar metabolism; 1,6-anhydro-N-acetylmuramate degradation.</text>
</comment>
<comment type="caution">
    <text evidence="2">The sequence shown here is derived from an EMBL/GenBank/DDBJ whole genome shotgun (WGS) entry which is preliminary data.</text>
</comment>
<keyword evidence="1" id="KW-0067">ATP-binding</keyword>
<sequence length="434" mass="44456">MRPRGGRSAPCARRRLRARGACRAGRGGQDVSRPGDALDRVRGYAALGSRLVVGLMTGTSADAVDAVLVRFAGEGLAASHEVLAWRETPLEPALRREVLEVAAAASLPPERLMRLDAALGERYAAAVLELLAGAGVDPRAVAAIGSHGQTVRHVPRREGGGQAMTLQLGSAAVLAERTGIPVVSNFRARDTAAGGEGAPLVPVADWWLFRDARESRALLNLGGMANVTHLPAGGPLAAVLAFDTGPGNAVLDALVERMTDGAERRDEGGARAAAGTAHDGLLAELLADPFFDEPPPRSTGRERFGARYADTLLETGRALGLSDADLLATAVALTAASAAGAIRRLLAPRGGVDAVYASGGGVRNAALMAALAARLHPVPLMPLERLGANSQAKEALAFAFLAHLTLCGRPGNVPAATGAARPVVLGQITPGGVA</sequence>
<dbReference type="PANTHER" id="PTHR30605:SF0">
    <property type="entry name" value="ANHYDRO-N-ACETYLMURAMIC ACID KINASE"/>
    <property type="match status" value="1"/>
</dbReference>
<keyword evidence="1 2" id="KW-0418">Kinase</keyword>
<dbReference type="AlphaFoldDB" id="A0A832I651"/>
<dbReference type="Gene3D" id="3.30.420.40">
    <property type="match status" value="2"/>
</dbReference>
<evidence type="ECO:0000256" key="1">
    <source>
        <dbReference type="HAMAP-Rule" id="MF_01270"/>
    </source>
</evidence>
<dbReference type="UniPathway" id="UPA00343"/>
<keyword evidence="1" id="KW-0547">Nucleotide-binding</keyword>
<dbReference type="SUPFAM" id="SSF53067">
    <property type="entry name" value="Actin-like ATPase domain"/>
    <property type="match status" value="1"/>
</dbReference>
<dbReference type="GO" id="GO:0016773">
    <property type="term" value="F:phosphotransferase activity, alcohol group as acceptor"/>
    <property type="evidence" value="ECO:0007669"/>
    <property type="project" value="UniProtKB-UniRule"/>
</dbReference>
<dbReference type="GO" id="GO:0009254">
    <property type="term" value="P:peptidoglycan turnover"/>
    <property type="evidence" value="ECO:0007669"/>
    <property type="project" value="UniProtKB-UniRule"/>
</dbReference>
<reference evidence="2" key="1">
    <citation type="journal article" date="2020" name="mSystems">
        <title>Genome- and Community-Level Interaction Insights into Carbon Utilization and Element Cycling Functions of Hydrothermarchaeota in Hydrothermal Sediment.</title>
        <authorList>
            <person name="Zhou Z."/>
            <person name="Liu Y."/>
            <person name="Xu W."/>
            <person name="Pan J."/>
            <person name="Luo Z.H."/>
            <person name="Li M."/>
        </authorList>
    </citation>
    <scope>NUCLEOTIDE SEQUENCE [LARGE SCALE GENOMIC DNA]</scope>
    <source>
        <strain evidence="2">SpSt-381</strain>
    </source>
</reference>
<dbReference type="PANTHER" id="PTHR30605">
    <property type="entry name" value="ANHYDRO-N-ACETYLMURAMIC ACID KINASE"/>
    <property type="match status" value="1"/>
</dbReference>
<keyword evidence="1 2" id="KW-0808">Transferase</keyword>
<dbReference type="Pfam" id="PF03702">
    <property type="entry name" value="AnmK"/>
    <property type="match status" value="1"/>
</dbReference>
<organism evidence="2">
    <name type="scientific">Eiseniibacteriota bacterium</name>
    <dbReference type="NCBI Taxonomy" id="2212470"/>
    <lineage>
        <taxon>Bacteria</taxon>
        <taxon>Candidatus Eiseniibacteriota</taxon>
    </lineage>
</organism>
<protein>
    <recommendedName>
        <fullName evidence="1">Anhydro-N-acetylmuramic acid kinase</fullName>
        <ecNumber evidence="1">2.7.1.170</ecNumber>
    </recommendedName>
    <alternativeName>
        <fullName evidence="1">AnhMurNAc kinase</fullName>
    </alternativeName>
</protein>
<dbReference type="EC" id="2.7.1.170" evidence="1"/>
<dbReference type="GO" id="GO:0016301">
    <property type="term" value="F:kinase activity"/>
    <property type="evidence" value="ECO:0007669"/>
    <property type="project" value="UniProtKB-KW"/>
</dbReference>
<comment type="catalytic activity">
    <reaction evidence="1">
        <text>1,6-anhydro-N-acetyl-beta-muramate + ATP + H2O = N-acetyl-D-muramate 6-phosphate + ADP + H(+)</text>
        <dbReference type="Rhea" id="RHEA:24952"/>
        <dbReference type="ChEBI" id="CHEBI:15377"/>
        <dbReference type="ChEBI" id="CHEBI:15378"/>
        <dbReference type="ChEBI" id="CHEBI:30616"/>
        <dbReference type="ChEBI" id="CHEBI:58690"/>
        <dbReference type="ChEBI" id="CHEBI:58722"/>
        <dbReference type="ChEBI" id="CHEBI:456216"/>
        <dbReference type="EC" id="2.7.1.170"/>
    </reaction>
</comment>
<dbReference type="InterPro" id="IPR005338">
    <property type="entry name" value="Anhydro_N_Ac-Mur_kinase"/>
</dbReference>
<gene>
    <name evidence="1" type="primary">anmK</name>
    <name evidence="2" type="ORF">ENR23_14130</name>
</gene>
<dbReference type="InterPro" id="IPR043129">
    <property type="entry name" value="ATPase_NBD"/>
</dbReference>
<dbReference type="HAMAP" id="MF_01270">
    <property type="entry name" value="AnhMurNAc_kinase"/>
    <property type="match status" value="1"/>
</dbReference>